<feature type="region of interest" description="Disordered" evidence="8">
    <location>
        <begin position="977"/>
        <end position="1006"/>
    </location>
</feature>
<gene>
    <name evidence="10" type="primary">SIR2_1</name>
    <name evidence="10" type="ORF">BG011_002910</name>
</gene>
<dbReference type="GO" id="GO:0046872">
    <property type="term" value="F:metal ion binding"/>
    <property type="evidence" value="ECO:0007669"/>
    <property type="project" value="UniProtKB-KW"/>
</dbReference>
<dbReference type="InterPro" id="IPR029035">
    <property type="entry name" value="DHS-like_NAD/FAD-binding_dom"/>
</dbReference>
<feature type="compositionally biased region" description="Basic and acidic residues" evidence="8">
    <location>
        <begin position="256"/>
        <end position="275"/>
    </location>
</feature>
<feature type="compositionally biased region" description="Acidic residues" evidence="8">
    <location>
        <begin position="823"/>
        <end position="833"/>
    </location>
</feature>
<keyword evidence="5 7" id="KW-0862">Zinc</keyword>
<comment type="cofactor">
    <cofactor evidence="1">
        <name>Zn(2+)</name>
        <dbReference type="ChEBI" id="CHEBI:29105"/>
    </cofactor>
</comment>
<evidence type="ECO:0000313" key="11">
    <source>
        <dbReference type="Proteomes" id="UP000726737"/>
    </source>
</evidence>
<feature type="compositionally biased region" description="Low complexity" evidence="8">
    <location>
        <begin position="1049"/>
        <end position="1072"/>
    </location>
</feature>
<evidence type="ECO:0000256" key="8">
    <source>
        <dbReference type="SAM" id="MobiDB-lite"/>
    </source>
</evidence>
<feature type="compositionally biased region" description="Low complexity" evidence="8">
    <location>
        <begin position="145"/>
        <end position="156"/>
    </location>
</feature>
<dbReference type="PANTHER" id="PTHR11085:SF9">
    <property type="entry name" value="NAD-DEPENDENT PROTEIN DEACETYLASE SIRTUIN-1"/>
    <property type="match status" value="1"/>
</dbReference>
<reference evidence="10" key="1">
    <citation type="journal article" date="2020" name="Fungal Divers.">
        <title>Resolving the Mortierellaceae phylogeny through synthesis of multi-gene phylogenetics and phylogenomics.</title>
        <authorList>
            <person name="Vandepol N."/>
            <person name="Liber J."/>
            <person name="Desiro A."/>
            <person name="Na H."/>
            <person name="Kennedy M."/>
            <person name="Barry K."/>
            <person name="Grigoriev I.V."/>
            <person name="Miller A.N."/>
            <person name="O'Donnell K."/>
            <person name="Stajich J.E."/>
            <person name="Bonito G."/>
        </authorList>
    </citation>
    <scope>NUCLEOTIDE SEQUENCE</scope>
    <source>
        <strain evidence="10">KOD948</strain>
    </source>
</reference>
<dbReference type="Gene3D" id="3.30.1600.10">
    <property type="entry name" value="SIR2/SIRT2 'Small Domain"/>
    <property type="match status" value="1"/>
</dbReference>
<feature type="compositionally biased region" description="Polar residues" evidence="8">
    <location>
        <begin position="118"/>
        <end position="136"/>
    </location>
</feature>
<comment type="caution">
    <text evidence="10">The sequence shown here is derived from an EMBL/GenBank/DDBJ whole genome shotgun (WGS) entry which is preliminary data.</text>
</comment>
<keyword evidence="11" id="KW-1185">Reference proteome</keyword>
<evidence type="ECO:0000256" key="4">
    <source>
        <dbReference type="ARBA" id="ARBA00022723"/>
    </source>
</evidence>
<evidence type="ECO:0000259" key="9">
    <source>
        <dbReference type="PROSITE" id="PS50305"/>
    </source>
</evidence>
<feature type="binding site" evidence="7">
    <location>
        <position position="618"/>
    </location>
    <ligand>
        <name>Zn(2+)</name>
        <dbReference type="ChEBI" id="CHEBI:29105"/>
    </ligand>
</feature>
<dbReference type="SUPFAM" id="SSF52467">
    <property type="entry name" value="DHS-like NAD/FAD-binding domain"/>
    <property type="match status" value="1"/>
</dbReference>
<dbReference type="PROSITE" id="PS50305">
    <property type="entry name" value="SIRTUIN"/>
    <property type="match status" value="1"/>
</dbReference>
<feature type="active site" description="Proton acceptor" evidence="7">
    <location>
        <position position="583"/>
    </location>
</feature>
<dbReference type="InterPro" id="IPR003000">
    <property type="entry name" value="Sirtuin"/>
</dbReference>
<feature type="compositionally biased region" description="Polar residues" evidence="8">
    <location>
        <begin position="284"/>
        <end position="298"/>
    </location>
</feature>
<keyword evidence="6" id="KW-0520">NAD</keyword>
<sequence length="1096" mass="120869">MSQPTITIGQTASQQSLTPSSSQNEKSVENTQLTIATDLVRTDASSPALGVLSQPGSPISRKRAEVKDDDPNDGMIPQSQEQGVNGNNHNSSNIGDHSLPPLKRSKMSPPFPHVNLTEYRSSQEIPDDQLSPQTSPIMEPSHPRSTSFAAAISSTTNRQRHSPPKDTGAPVIPLLARSRTLEEMKPTLPPTLTRTATSDLDNLARSGEAAIGNLNLGTRSSTTKARTTVPERAMGVITSRPGSREASPATTNITMKSREATPIHVEDEQDQHERSSSISYSQSNQKYGSPNSSDLTPSSEDDSPGLSLLDIGLEDYDEDLDKDYDVLADTTVDELCNRLDSSESEDYDSYSEIDIHNIEQSFYEMGSVASPVSPPYDDSDPLCQDRLSDLEAEKIIEEAREHGISHIIEEYIMSGTYSVKKMLLMFHNIIDVPEYFTQTDLLQEFVNELDLELRSRKRLPHIHSLQHVVDLLKSSQRIMVLTGAGVSVSCGIPDFRSPDGIYSRLAEFGLEDPSQMFDLKFFRRQPETFYSFAKEIFPSNFTPSPSHHFIKLIEDKGKLLRNYTQNIDTLEQKAGIQNVLHCHGSFATASCIRCKHQVPGNDIKDSIFKQEVAYCKVCKTLDLNPNPAPRPKSQKSRVQRFSSSSSEDDDSGDEADFKPLMKPDIVFFGESLPRVFDEDLDQDRGKVDLLIVMGSSLKVAPVSDIMHQLPANIPQILINRTPITHMAFDVQLLGNCDTIVAELCRMAEWELKHEKLPEGTSNVLDMDTNINEDGKGKGGRAHWSLVEPNTYLFEGAILGDIEYENRNKGKSRKRGRLEQNEFASEDNGSEADDESVRRRVFSRAEGSFDARSVGTDGSDSDESIDTVYNTLAPASRNTSLAVPAREMLSGMAAGTTVPQSGSITEIHHSQTPLDSGSLAEQLSQRPGVYGGEDNGASFESHAFITETMPRDLGEVEPMSEMDFFELVHDDSFLSEEHDMDRRMSSDLGPIMEDPQHEQDEEDNSDAGNVSMHLQVSQVQVQVQAPSFQPSIPSQHALLSPQGPDPVYLSQQSSHSQQSQSHSHSLSFPSGSQIGHEASTSPAGGAVLMDEADEDRR</sequence>
<dbReference type="InterPro" id="IPR050134">
    <property type="entry name" value="NAD-dep_sirtuin_deacylases"/>
</dbReference>
<dbReference type="GO" id="GO:0005634">
    <property type="term" value="C:nucleus"/>
    <property type="evidence" value="ECO:0007669"/>
    <property type="project" value="TreeGrafter"/>
</dbReference>
<dbReference type="Proteomes" id="UP000726737">
    <property type="component" value="Unassembled WGS sequence"/>
</dbReference>
<evidence type="ECO:0000256" key="3">
    <source>
        <dbReference type="ARBA" id="ARBA00022679"/>
    </source>
</evidence>
<feature type="region of interest" description="Disordered" evidence="8">
    <location>
        <begin position="238"/>
        <end position="309"/>
    </location>
</feature>
<name>A0A9P6QKG5_9FUNG</name>
<feature type="binding site" evidence="7">
    <location>
        <position position="591"/>
    </location>
    <ligand>
        <name>Zn(2+)</name>
        <dbReference type="ChEBI" id="CHEBI:29105"/>
    </ligand>
</feature>
<keyword evidence="3" id="KW-0808">Transferase</keyword>
<feature type="region of interest" description="Disordered" evidence="8">
    <location>
        <begin position="808"/>
        <end position="837"/>
    </location>
</feature>
<proteinExistence type="inferred from homology"/>
<dbReference type="EMBL" id="JAAAJA010000002">
    <property type="protein sequence ID" value="KAG0267602.1"/>
    <property type="molecule type" value="Genomic_DNA"/>
</dbReference>
<evidence type="ECO:0000313" key="10">
    <source>
        <dbReference type="EMBL" id="KAG0267602.1"/>
    </source>
</evidence>
<dbReference type="GO" id="GO:0046970">
    <property type="term" value="F:histone H4K16 deacetylase activity, NAD-dependent"/>
    <property type="evidence" value="ECO:0007669"/>
    <property type="project" value="TreeGrafter"/>
</dbReference>
<dbReference type="Gene3D" id="3.40.50.1220">
    <property type="entry name" value="TPP-binding domain"/>
    <property type="match status" value="1"/>
</dbReference>
<evidence type="ECO:0000256" key="2">
    <source>
        <dbReference type="ARBA" id="ARBA00006924"/>
    </source>
</evidence>
<evidence type="ECO:0000256" key="7">
    <source>
        <dbReference type="PROSITE-ProRule" id="PRU00236"/>
    </source>
</evidence>
<feature type="domain" description="Deacetylase sirtuin-type" evidence="9">
    <location>
        <begin position="458"/>
        <end position="750"/>
    </location>
</feature>
<feature type="region of interest" description="Disordered" evidence="8">
    <location>
        <begin position="1030"/>
        <end position="1096"/>
    </location>
</feature>
<feature type="region of interest" description="Disordered" evidence="8">
    <location>
        <begin position="625"/>
        <end position="658"/>
    </location>
</feature>
<keyword evidence="4 7" id="KW-0479">Metal-binding</keyword>
<dbReference type="OrthoDB" id="420264at2759"/>
<dbReference type="Pfam" id="PF02146">
    <property type="entry name" value="SIR2"/>
    <property type="match status" value="1"/>
</dbReference>
<dbReference type="InterPro" id="IPR026591">
    <property type="entry name" value="Sirtuin_cat_small_dom_sf"/>
</dbReference>
<dbReference type="GO" id="GO:0070403">
    <property type="term" value="F:NAD+ binding"/>
    <property type="evidence" value="ECO:0007669"/>
    <property type="project" value="InterPro"/>
</dbReference>
<feature type="region of interest" description="Disordered" evidence="8">
    <location>
        <begin position="208"/>
        <end position="227"/>
    </location>
</feature>
<feature type="binding site" evidence="7">
    <location>
        <position position="615"/>
    </location>
    <ligand>
        <name>Zn(2+)</name>
        <dbReference type="ChEBI" id="CHEBI:29105"/>
    </ligand>
</feature>
<dbReference type="InterPro" id="IPR026590">
    <property type="entry name" value="Ssirtuin_cat_dom"/>
</dbReference>
<accession>A0A9P6QKG5</accession>
<feature type="compositionally biased region" description="Polar residues" evidence="8">
    <location>
        <begin position="1"/>
        <end position="35"/>
    </location>
</feature>
<protein>
    <submittedName>
        <fullName evidence="10">NAD-dependent histone deacetylase sir2</fullName>
    </submittedName>
</protein>
<feature type="binding site" evidence="7">
    <location>
        <position position="594"/>
    </location>
    <ligand>
        <name>Zn(2+)</name>
        <dbReference type="ChEBI" id="CHEBI:29105"/>
    </ligand>
</feature>
<evidence type="ECO:0000256" key="6">
    <source>
        <dbReference type="ARBA" id="ARBA00023027"/>
    </source>
</evidence>
<feature type="region of interest" description="Disordered" evidence="8">
    <location>
        <begin position="1"/>
        <end position="171"/>
    </location>
</feature>
<dbReference type="AlphaFoldDB" id="A0A9P6QKG5"/>
<feature type="compositionally biased region" description="Polar residues" evidence="8">
    <location>
        <begin position="215"/>
        <end position="226"/>
    </location>
</feature>
<comment type="similarity">
    <text evidence="2">Belongs to the sirtuin family. Class I subfamily.</text>
</comment>
<organism evidence="10 11">
    <name type="scientific">Mortierella polycephala</name>
    <dbReference type="NCBI Taxonomy" id="41804"/>
    <lineage>
        <taxon>Eukaryota</taxon>
        <taxon>Fungi</taxon>
        <taxon>Fungi incertae sedis</taxon>
        <taxon>Mucoromycota</taxon>
        <taxon>Mortierellomycotina</taxon>
        <taxon>Mortierellomycetes</taxon>
        <taxon>Mortierellales</taxon>
        <taxon>Mortierellaceae</taxon>
        <taxon>Mortierella</taxon>
    </lineage>
</organism>
<evidence type="ECO:0000256" key="5">
    <source>
        <dbReference type="ARBA" id="ARBA00022833"/>
    </source>
</evidence>
<evidence type="ECO:0000256" key="1">
    <source>
        <dbReference type="ARBA" id="ARBA00001947"/>
    </source>
</evidence>
<dbReference type="PANTHER" id="PTHR11085">
    <property type="entry name" value="NAD-DEPENDENT PROTEIN DEACYLASE SIRTUIN-5, MITOCHONDRIAL-RELATED"/>
    <property type="match status" value="1"/>
</dbReference>
<feature type="compositionally biased region" description="Polar residues" evidence="8">
    <location>
        <begin position="77"/>
        <end position="95"/>
    </location>
</feature>